<keyword evidence="5" id="KW-0575">Peroxidase</keyword>
<dbReference type="PANTHER" id="PTHR31356:SF1">
    <property type="entry name" value="L-ASCORBATE PEROXIDASE S, CHLOROPLASTIC_MITOCHONDRIAL"/>
    <property type="match status" value="1"/>
</dbReference>
<keyword evidence="6" id="KW-1185">Reference proteome</keyword>
<evidence type="ECO:0000256" key="3">
    <source>
        <dbReference type="SAM" id="MobiDB-lite"/>
    </source>
</evidence>
<dbReference type="InterPro" id="IPR002207">
    <property type="entry name" value="Peroxidase_I"/>
</dbReference>
<dbReference type="SUPFAM" id="SSF48113">
    <property type="entry name" value="Heme-dependent peroxidases"/>
    <property type="match status" value="1"/>
</dbReference>
<proteinExistence type="inferred from homology"/>
<evidence type="ECO:0000256" key="2">
    <source>
        <dbReference type="RuleBase" id="RU004241"/>
    </source>
</evidence>
<dbReference type="AlphaFoldDB" id="A0A6A2YY43"/>
<dbReference type="Proteomes" id="UP000436088">
    <property type="component" value="Unassembled WGS sequence"/>
</dbReference>
<dbReference type="GO" id="GO:0042744">
    <property type="term" value="P:hydrogen peroxide catabolic process"/>
    <property type="evidence" value="ECO:0007669"/>
    <property type="project" value="TreeGrafter"/>
</dbReference>
<dbReference type="InterPro" id="IPR002016">
    <property type="entry name" value="Haem_peroxidase"/>
</dbReference>
<accession>A0A6A2YY43</accession>
<comment type="similarity">
    <text evidence="2">Belongs to the peroxidase family.</text>
</comment>
<protein>
    <submittedName>
        <fullName evidence="5">L-ascorbate peroxidase 6</fullName>
    </submittedName>
</protein>
<dbReference type="InterPro" id="IPR044831">
    <property type="entry name" value="Ccp1-like"/>
</dbReference>
<dbReference type="PANTHER" id="PTHR31356">
    <property type="entry name" value="THYLAKOID LUMENAL 29 KDA PROTEIN, CHLOROPLASTIC-RELATED"/>
    <property type="match status" value="1"/>
</dbReference>
<dbReference type="EMBL" id="VEPZ02001238">
    <property type="protein sequence ID" value="KAE8684501.1"/>
    <property type="molecule type" value="Genomic_DNA"/>
</dbReference>
<evidence type="ECO:0000256" key="1">
    <source>
        <dbReference type="ARBA" id="ARBA00023002"/>
    </source>
</evidence>
<evidence type="ECO:0000313" key="6">
    <source>
        <dbReference type="Proteomes" id="UP000436088"/>
    </source>
</evidence>
<dbReference type="GO" id="GO:0004601">
    <property type="term" value="F:peroxidase activity"/>
    <property type="evidence" value="ECO:0007669"/>
    <property type="project" value="UniProtKB-KW"/>
</dbReference>
<feature type="region of interest" description="Disordered" evidence="3">
    <location>
        <begin position="220"/>
        <end position="239"/>
    </location>
</feature>
<feature type="domain" description="Plant heme peroxidase family profile" evidence="4">
    <location>
        <begin position="118"/>
        <end position="230"/>
    </location>
</feature>
<gene>
    <name evidence="5" type="ORF">F3Y22_tig00111128pilonHSYRG00047</name>
</gene>
<dbReference type="GO" id="GO:0000302">
    <property type="term" value="P:response to reactive oxygen species"/>
    <property type="evidence" value="ECO:0007669"/>
    <property type="project" value="TreeGrafter"/>
</dbReference>
<evidence type="ECO:0000259" key="4">
    <source>
        <dbReference type="Pfam" id="PF00141"/>
    </source>
</evidence>
<dbReference type="PRINTS" id="PR00459">
    <property type="entry name" value="ASPEROXIDASE"/>
</dbReference>
<keyword evidence="1" id="KW-0560">Oxidoreductase</keyword>
<dbReference type="InterPro" id="IPR010255">
    <property type="entry name" value="Haem_peroxidase_sf"/>
</dbReference>
<comment type="caution">
    <text evidence="5">The sequence shown here is derived from an EMBL/GenBank/DDBJ whole genome shotgun (WGS) entry which is preliminary data.</text>
</comment>
<dbReference type="Pfam" id="PF00141">
    <property type="entry name" value="peroxidase"/>
    <property type="match status" value="1"/>
</dbReference>
<name>A0A6A2YY43_HIBSY</name>
<dbReference type="FunFam" id="1.10.520.10:FF:000007">
    <property type="entry name" value="L-ascorbate peroxidase S chloroplastic/mitochondrial"/>
    <property type="match status" value="1"/>
</dbReference>
<organism evidence="5 6">
    <name type="scientific">Hibiscus syriacus</name>
    <name type="common">Rose of Sharon</name>
    <dbReference type="NCBI Taxonomy" id="106335"/>
    <lineage>
        <taxon>Eukaryota</taxon>
        <taxon>Viridiplantae</taxon>
        <taxon>Streptophyta</taxon>
        <taxon>Embryophyta</taxon>
        <taxon>Tracheophyta</taxon>
        <taxon>Spermatophyta</taxon>
        <taxon>Magnoliopsida</taxon>
        <taxon>eudicotyledons</taxon>
        <taxon>Gunneridae</taxon>
        <taxon>Pentapetalae</taxon>
        <taxon>rosids</taxon>
        <taxon>malvids</taxon>
        <taxon>Malvales</taxon>
        <taxon>Malvaceae</taxon>
        <taxon>Malvoideae</taxon>
        <taxon>Hibiscus</taxon>
    </lineage>
</organism>
<dbReference type="PRINTS" id="PR00458">
    <property type="entry name" value="PEROXIDASE"/>
</dbReference>
<dbReference type="GO" id="GO:0034599">
    <property type="term" value="P:cellular response to oxidative stress"/>
    <property type="evidence" value="ECO:0007669"/>
    <property type="project" value="InterPro"/>
</dbReference>
<evidence type="ECO:0000313" key="5">
    <source>
        <dbReference type="EMBL" id="KAE8684501.1"/>
    </source>
</evidence>
<dbReference type="GO" id="GO:0020037">
    <property type="term" value="F:heme binding"/>
    <property type="evidence" value="ECO:0007669"/>
    <property type="project" value="InterPro"/>
</dbReference>
<dbReference type="Gene3D" id="1.10.520.10">
    <property type="match status" value="1"/>
</dbReference>
<reference evidence="5" key="1">
    <citation type="submission" date="2019-09" db="EMBL/GenBank/DDBJ databases">
        <title>Draft genome information of white flower Hibiscus syriacus.</title>
        <authorList>
            <person name="Kim Y.-M."/>
        </authorList>
    </citation>
    <scope>NUCLEOTIDE SEQUENCE [LARGE SCALE GENOMIC DNA]</scope>
    <source>
        <strain evidence="5">YM2019G1</strain>
    </source>
</reference>
<sequence>MAEATVASQQSLILKAPPTLSSFSQSLSQQSKANVFVSPNHLLFSYLLLFLRRSTFSPRYSLSPVFLFLSQIPRILSSLLSLISPPGSAVDVSTNGRFSSVTSPKCAASHADQLKSAREDIRQLLKSKHCHPILVRPGWHDAGTYNKNVKEWPQRSGANGSLRFEAELKYKSNTGLVNALKLIQPIKDKYPVVTYADLFQLASATAIEEAGGPRIPMKYGRADAPSPNYCPEEGRLPGK</sequence>